<dbReference type="InterPro" id="IPR053806">
    <property type="entry name" value="MTHFR_C"/>
</dbReference>
<dbReference type="PANTHER" id="PTHR45754">
    <property type="entry name" value="METHYLENETETRAHYDROFOLATE REDUCTASE"/>
    <property type="match status" value="1"/>
</dbReference>
<dbReference type="Pfam" id="PF21895">
    <property type="entry name" value="MTHFR_C"/>
    <property type="match status" value="1"/>
</dbReference>
<evidence type="ECO:0000313" key="3">
    <source>
        <dbReference type="Proteomes" id="UP000693970"/>
    </source>
</evidence>
<dbReference type="GO" id="GO:0005829">
    <property type="term" value="C:cytosol"/>
    <property type="evidence" value="ECO:0007669"/>
    <property type="project" value="TreeGrafter"/>
</dbReference>
<gene>
    <name evidence="2" type="ORF">IV203_025769</name>
</gene>
<sequence>MTKIIDEIHAWRRRRCRDDDDCLASSSAALFYSLEFFPPKTQAGLDNLLTRMDRMIQRLNPLFVDVTWGTGGSTLDKTLQVAAHAAAAPQRSSSSSSSNVLLHLTTTGMDKSQLLHVLDLAKSRNVQNVLVLRGDPPKGQRRWQVNEYNQNGHCARAIDLVKLIRKEHGDYFGIAVAGHPEGHPSSLSPEEELVHLKEKVDAGAHFIVTQFFYDVDKFLDYVKRCREVGITCPIIPGIMPIQSYTTLIKMTQYCGVVVPSSILNRLEAVNKNDDEAVKLLGCEIAAEMCQQIYTRSNGDIDGVHFYTLNLERSVTEIIGMLGSIKSIQHPSIITIDDSLSPPSLVSQKRPQDEVRPINWANRPQSYAIRTEAWDEFPNGRWGDATSPAFGELSDMSHFYSFSLGDKEERKSLLGSEPQTPQDIYNVFARYVEGTIPHIPWCETPLQPESMLIQEQLKELNSAGFMTINSQPSVNGKPSGDPIVGWGGTGGFVYQKEYCEFFCSPSHVQALIEDIQDHPSLNLYAVDVFGKQIKSIAGGGGVTALTWGVFPNREIVQPTIFDPTVFLIWAEEAFSLWNTVWLPLYEPGSTSHTLIETIHDTYFLVAVIDNDYIGNGVDKKEGSRLWHVMRESHKIRAES</sequence>
<dbReference type="GO" id="GO:0009086">
    <property type="term" value="P:methionine biosynthetic process"/>
    <property type="evidence" value="ECO:0007669"/>
    <property type="project" value="TreeGrafter"/>
</dbReference>
<dbReference type="GO" id="GO:0004489">
    <property type="term" value="F:methylenetetrahydrofolate reductase [NAD(P)H] activity"/>
    <property type="evidence" value="ECO:0007669"/>
    <property type="project" value="InterPro"/>
</dbReference>
<protein>
    <submittedName>
        <fullName evidence="2">5,10-methylenetetrahydrofolate reductase</fullName>
    </submittedName>
</protein>
<dbReference type="GO" id="GO:0071949">
    <property type="term" value="F:FAD binding"/>
    <property type="evidence" value="ECO:0007669"/>
    <property type="project" value="TreeGrafter"/>
</dbReference>
<dbReference type="EMBL" id="JAGRRH010000012">
    <property type="protein sequence ID" value="KAG7362103.1"/>
    <property type="molecule type" value="Genomic_DNA"/>
</dbReference>
<comment type="caution">
    <text evidence="2">The sequence shown here is derived from an EMBL/GenBank/DDBJ whole genome shotgun (WGS) entry which is preliminary data.</text>
</comment>
<proteinExistence type="predicted"/>
<evidence type="ECO:0000259" key="1">
    <source>
        <dbReference type="Pfam" id="PF21895"/>
    </source>
</evidence>
<dbReference type="Pfam" id="PF02219">
    <property type="entry name" value="MTHFR"/>
    <property type="match status" value="1"/>
</dbReference>
<organism evidence="2 3">
    <name type="scientific">Nitzschia inconspicua</name>
    <dbReference type="NCBI Taxonomy" id="303405"/>
    <lineage>
        <taxon>Eukaryota</taxon>
        <taxon>Sar</taxon>
        <taxon>Stramenopiles</taxon>
        <taxon>Ochrophyta</taxon>
        <taxon>Bacillariophyta</taxon>
        <taxon>Bacillariophyceae</taxon>
        <taxon>Bacillariophycidae</taxon>
        <taxon>Bacillariales</taxon>
        <taxon>Bacillariaceae</taxon>
        <taxon>Nitzschia</taxon>
    </lineage>
</organism>
<feature type="domain" description="MTHFR SAM-binding regulatory" evidence="1">
    <location>
        <begin position="347"/>
        <end position="613"/>
    </location>
</feature>
<name>A0A9K3LI98_9STRA</name>
<reference evidence="2" key="2">
    <citation type="submission" date="2021-04" db="EMBL/GenBank/DDBJ databases">
        <authorList>
            <person name="Podell S."/>
        </authorList>
    </citation>
    <scope>NUCLEOTIDE SEQUENCE</scope>
    <source>
        <strain evidence="2">Hildebrandi</strain>
    </source>
</reference>
<dbReference type="PANTHER" id="PTHR45754:SF3">
    <property type="entry name" value="METHYLENETETRAHYDROFOLATE REDUCTASE (NADPH)"/>
    <property type="match status" value="1"/>
</dbReference>
<dbReference type="NCBIfam" id="TIGR00677">
    <property type="entry name" value="fadh2_euk"/>
    <property type="match status" value="1"/>
</dbReference>
<dbReference type="InterPro" id="IPR004621">
    <property type="entry name" value="Fadh2_euk"/>
</dbReference>
<evidence type="ECO:0000313" key="2">
    <source>
        <dbReference type="EMBL" id="KAG7362103.1"/>
    </source>
</evidence>
<dbReference type="OrthoDB" id="16284at2759"/>
<dbReference type="AlphaFoldDB" id="A0A9K3LI98"/>
<dbReference type="CDD" id="cd00537">
    <property type="entry name" value="MTHFR"/>
    <property type="match status" value="1"/>
</dbReference>
<keyword evidence="3" id="KW-1185">Reference proteome</keyword>
<reference evidence="2" key="1">
    <citation type="journal article" date="2021" name="Sci. Rep.">
        <title>Diploid genomic architecture of Nitzschia inconspicua, an elite biomass production diatom.</title>
        <authorList>
            <person name="Oliver A."/>
            <person name="Podell S."/>
            <person name="Pinowska A."/>
            <person name="Traller J.C."/>
            <person name="Smith S.R."/>
            <person name="McClure R."/>
            <person name="Beliaev A."/>
            <person name="Bohutskyi P."/>
            <person name="Hill E.A."/>
            <person name="Rabines A."/>
            <person name="Zheng H."/>
            <person name="Allen L.Z."/>
            <person name="Kuo A."/>
            <person name="Grigoriev I.V."/>
            <person name="Allen A.E."/>
            <person name="Hazlebeck D."/>
            <person name="Allen E.E."/>
        </authorList>
    </citation>
    <scope>NUCLEOTIDE SEQUENCE</scope>
    <source>
        <strain evidence="2">Hildebrandi</strain>
    </source>
</reference>
<dbReference type="GO" id="GO:0035999">
    <property type="term" value="P:tetrahydrofolate interconversion"/>
    <property type="evidence" value="ECO:0007669"/>
    <property type="project" value="TreeGrafter"/>
</dbReference>
<dbReference type="Proteomes" id="UP000693970">
    <property type="component" value="Unassembled WGS sequence"/>
</dbReference>
<accession>A0A9K3LI98</accession>
<dbReference type="InterPro" id="IPR003171">
    <property type="entry name" value="Mehydrof_redctse-like"/>
</dbReference>